<evidence type="ECO:0000313" key="1">
    <source>
        <dbReference type="EMBL" id="KAF1763004.1"/>
    </source>
</evidence>
<sequence>MIFQSRPNNIVYWSSKVFNEKLTDKLESITKLFDDPSVLNPFEFVNGALSNRYGPEQQYFFLDFAILKNHDENHANIPCNKSFNWDRKCSRIVLSSFYNQNTVMDAFYLF</sequence>
<dbReference type="EMBL" id="WUAV01000003">
    <property type="protein sequence ID" value="KAF1763004.1"/>
    <property type="molecule type" value="Genomic_DNA"/>
</dbReference>
<reference evidence="1 2" key="1">
    <citation type="submission" date="2019-12" db="EMBL/GenBank/DDBJ databases">
        <title>Chromosome-level assembly of the Caenorhabditis remanei genome.</title>
        <authorList>
            <person name="Teterina A.A."/>
            <person name="Willis J.H."/>
            <person name="Phillips P.C."/>
        </authorList>
    </citation>
    <scope>NUCLEOTIDE SEQUENCE [LARGE SCALE GENOMIC DNA]</scope>
    <source>
        <strain evidence="1 2">PX506</strain>
        <tissue evidence="1">Whole organism</tissue>
    </source>
</reference>
<evidence type="ECO:0000313" key="2">
    <source>
        <dbReference type="Proteomes" id="UP000483820"/>
    </source>
</evidence>
<dbReference type="RefSeq" id="XP_053587908.1">
    <property type="nucleotide sequence ID" value="XM_053728331.1"/>
</dbReference>
<gene>
    <name evidence="1" type="ORF">GCK72_011269</name>
</gene>
<dbReference type="GeneID" id="78775147"/>
<dbReference type="Proteomes" id="UP000483820">
    <property type="component" value="Chromosome III"/>
</dbReference>
<dbReference type="AlphaFoldDB" id="A0A6A5H879"/>
<dbReference type="KEGG" id="crq:GCK72_011269"/>
<name>A0A6A5H879_CAERE</name>
<accession>A0A6A5H879</accession>
<protein>
    <submittedName>
        <fullName evidence="1">Uncharacterized protein</fullName>
    </submittedName>
</protein>
<proteinExistence type="predicted"/>
<dbReference type="CTD" id="78775147"/>
<organism evidence="1 2">
    <name type="scientific">Caenorhabditis remanei</name>
    <name type="common">Caenorhabditis vulgaris</name>
    <dbReference type="NCBI Taxonomy" id="31234"/>
    <lineage>
        <taxon>Eukaryota</taxon>
        <taxon>Metazoa</taxon>
        <taxon>Ecdysozoa</taxon>
        <taxon>Nematoda</taxon>
        <taxon>Chromadorea</taxon>
        <taxon>Rhabditida</taxon>
        <taxon>Rhabditina</taxon>
        <taxon>Rhabditomorpha</taxon>
        <taxon>Rhabditoidea</taxon>
        <taxon>Rhabditidae</taxon>
        <taxon>Peloderinae</taxon>
        <taxon>Caenorhabditis</taxon>
    </lineage>
</organism>
<comment type="caution">
    <text evidence="1">The sequence shown here is derived from an EMBL/GenBank/DDBJ whole genome shotgun (WGS) entry which is preliminary data.</text>
</comment>